<evidence type="ECO:0000256" key="12">
    <source>
        <dbReference type="ARBA" id="ARBA00023136"/>
    </source>
</evidence>
<dbReference type="Pfam" id="PF12156">
    <property type="entry name" value="ATPase-cat_bd"/>
    <property type="match status" value="1"/>
</dbReference>
<feature type="transmembrane region" description="Helical" evidence="13">
    <location>
        <begin position="224"/>
        <end position="246"/>
    </location>
</feature>
<dbReference type="InterPro" id="IPR006121">
    <property type="entry name" value="HMA_dom"/>
</dbReference>
<gene>
    <name evidence="15" type="ORF">SY85_05210</name>
</gene>
<evidence type="ECO:0000256" key="7">
    <source>
        <dbReference type="ARBA" id="ARBA00022723"/>
    </source>
</evidence>
<dbReference type="InterPro" id="IPR059000">
    <property type="entry name" value="ATPase_P-type_domA"/>
</dbReference>
<proteinExistence type="inferred from homology"/>
<dbReference type="PATRIC" id="fig|1492898.3.peg.1134"/>
<dbReference type="InterPro" id="IPR008250">
    <property type="entry name" value="ATPase_P-typ_transduc_dom_A_sf"/>
</dbReference>
<keyword evidence="11" id="KW-0406">Ion transport</keyword>
<dbReference type="InterPro" id="IPR021993">
    <property type="entry name" value="ATPase-cat-bd"/>
</dbReference>
<dbReference type="InterPro" id="IPR001757">
    <property type="entry name" value="P_typ_ATPase"/>
</dbReference>
<dbReference type="SUPFAM" id="SSF81653">
    <property type="entry name" value="Calcium ATPase, transduction domain A"/>
    <property type="match status" value="1"/>
</dbReference>
<sequence length="817" mass="91677">MATPGTLPLHRSKPLKAEVIHCFHCGETCTGQIEFDNYAFCCDGCQFVYKLLKDNDLCNYYDLSNTPGIKVKGNYAAEKFAYLDNQEVQQKLVRFTDGKQSHVSLSLPQMHCASCVWLLENLHVLQQGIIYSKVNFNNKEIVVAFELELTSLRKVIELLSYVGYEPYISLNDSEKKRPKSISRQQFYKIGVAGFCFSNIMMLSFPEYFSSGDIQQAFLKHLFTYLNLFLSLPVFFYSASDFFISACKGLKQKWLNIDAPIALSILITFSRSVYEVVSGTGAGYFDSMSGIVLFMLVGRWFQNKTYDAFSFDRDYKSYFPLGVTRIKEQREECIPINALEKGDRILVRSNEMIPADAIVINGEGNIDYSFVSGENLPVLKRPGELIYAGAKQLSGRIELEVVKPVSQSYITQLWNNNDIFREQKNKDKSFVHPWSRYFTAILFSITAIASVYWYVVDAHKVFYALTAALIVACPCSLLLSSSFTFGNMLRHFGKSKLYLKNASVIEALARINTVVFDKTGTLTFSAKAQIDFEGKPLSDEECSLLYSVVSQSVHPLSRLLTDYLLHQHPVQALTISQFAEKAGQGMEALVNETPIRVGSFAFVKGFRKERSTSATEVWIAIDSSVRGCFFIRNQYRNGVNEMVQKLEERSYDLHVLSGDNSAEKEALQQFFGQQIPLLFHQTPQDKLEYIKHLQQTSATKRVLMLGDGLNDAGSLQQSDVGIAVAENTSQFTPACDAILDSSKVGMLDAFLQYARSGKRVVSISFTLSILYNIVGLSFALQAKLSPMVAAILMPLSSITIVTFVTIATSIAARRNGVQ</sequence>
<reference evidence="16" key="1">
    <citation type="submission" date="2015-01" db="EMBL/GenBank/DDBJ databases">
        <title>Flavisolibacter sp./LCS9/ whole genome sequencing.</title>
        <authorList>
            <person name="Kim M.K."/>
            <person name="Srinivasan S."/>
            <person name="Lee J.-J."/>
        </authorList>
    </citation>
    <scope>NUCLEOTIDE SEQUENCE [LARGE SCALE GENOMIC DNA]</scope>
    <source>
        <strain evidence="16">LCS9</strain>
    </source>
</reference>
<dbReference type="NCBIfam" id="TIGR01494">
    <property type="entry name" value="ATPase_P-type"/>
    <property type="match status" value="2"/>
</dbReference>
<feature type="transmembrane region" description="Helical" evidence="13">
    <location>
        <begin position="759"/>
        <end position="780"/>
    </location>
</feature>
<evidence type="ECO:0000256" key="3">
    <source>
        <dbReference type="ARBA" id="ARBA00022448"/>
    </source>
</evidence>
<feature type="transmembrane region" description="Helical" evidence="13">
    <location>
        <begin position="433"/>
        <end position="454"/>
    </location>
</feature>
<dbReference type="InterPro" id="IPR023214">
    <property type="entry name" value="HAD_sf"/>
</dbReference>
<dbReference type="STRING" id="1492898.SY85_05210"/>
<keyword evidence="6 13" id="KW-0812">Transmembrane</keyword>
<dbReference type="Pfam" id="PF00702">
    <property type="entry name" value="Hydrolase"/>
    <property type="match status" value="1"/>
</dbReference>
<dbReference type="Gene3D" id="2.70.150.10">
    <property type="entry name" value="Calcium-transporting ATPase, cytoplasmic transduction domain A"/>
    <property type="match status" value="1"/>
</dbReference>
<dbReference type="SUPFAM" id="SSF81665">
    <property type="entry name" value="Calcium ATPase, transmembrane domain M"/>
    <property type="match status" value="1"/>
</dbReference>
<comment type="similarity">
    <text evidence="2">Belongs to the cation transport ATPase (P-type) (TC 3.A.3) family. Type IB subfamily.</text>
</comment>
<organism evidence="15 16">
    <name type="scientific">Flavisolibacter tropicus</name>
    <dbReference type="NCBI Taxonomy" id="1492898"/>
    <lineage>
        <taxon>Bacteria</taxon>
        <taxon>Pseudomonadati</taxon>
        <taxon>Bacteroidota</taxon>
        <taxon>Chitinophagia</taxon>
        <taxon>Chitinophagales</taxon>
        <taxon>Chitinophagaceae</taxon>
        <taxon>Flavisolibacter</taxon>
    </lineage>
</organism>
<evidence type="ECO:0000256" key="13">
    <source>
        <dbReference type="SAM" id="Phobius"/>
    </source>
</evidence>
<accession>A0A172U1U8</accession>
<feature type="transmembrane region" description="Helical" evidence="13">
    <location>
        <begin position="281"/>
        <end position="300"/>
    </location>
</feature>
<comment type="subcellular location">
    <subcellularLocation>
        <location evidence="1">Cell membrane</location>
        <topology evidence="1">Multi-pass membrane protein</topology>
    </subcellularLocation>
</comment>
<dbReference type="InterPro" id="IPR023298">
    <property type="entry name" value="ATPase_P-typ_TM_dom_sf"/>
</dbReference>
<keyword evidence="3" id="KW-0813">Transport</keyword>
<keyword evidence="8" id="KW-0460">Magnesium</keyword>
<reference evidence="15 16" key="2">
    <citation type="journal article" date="2016" name="Int. J. Syst. Evol. Microbiol.">
        <title>Flavisolibacter tropicus sp. nov., isolated from tropical soil.</title>
        <authorList>
            <person name="Lee J.J."/>
            <person name="Kang M.S."/>
            <person name="Kim G.S."/>
            <person name="Lee C.S."/>
            <person name="Lim S."/>
            <person name="Lee J."/>
            <person name="Roh S.H."/>
            <person name="Kang H."/>
            <person name="Ha J.M."/>
            <person name="Bae S."/>
            <person name="Jung H.Y."/>
            <person name="Kim M.K."/>
        </authorList>
    </citation>
    <scope>NUCLEOTIDE SEQUENCE [LARGE SCALE GENOMIC DNA]</scope>
    <source>
        <strain evidence="15 16">LCS9</strain>
    </source>
</reference>
<keyword evidence="16" id="KW-1185">Reference proteome</keyword>
<evidence type="ECO:0000313" key="15">
    <source>
        <dbReference type="EMBL" id="ANE53331.1"/>
    </source>
</evidence>
<dbReference type="SUPFAM" id="SSF56784">
    <property type="entry name" value="HAD-like"/>
    <property type="match status" value="1"/>
</dbReference>
<keyword evidence="10 13" id="KW-1133">Transmembrane helix</keyword>
<dbReference type="AlphaFoldDB" id="A0A172U1U8"/>
<dbReference type="OrthoDB" id="614385at2"/>
<evidence type="ECO:0000259" key="14">
    <source>
        <dbReference type="PROSITE" id="PS50846"/>
    </source>
</evidence>
<evidence type="ECO:0000256" key="11">
    <source>
        <dbReference type="ARBA" id="ARBA00023065"/>
    </source>
</evidence>
<dbReference type="Gene3D" id="3.40.1110.10">
    <property type="entry name" value="Calcium-transporting ATPase, cytoplasmic domain N"/>
    <property type="match status" value="1"/>
</dbReference>
<name>A0A172U1U8_9BACT</name>
<dbReference type="InterPro" id="IPR036412">
    <property type="entry name" value="HAD-like_sf"/>
</dbReference>
<keyword evidence="5" id="KW-0597">Phosphoprotein</keyword>
<keyword evidence="9" id="KW-1278">Translocase</keyword>
<dbReference type="Pfam" id="PF00122">
    <property type="entry name" value="E1-E2_ATPase"/>
    <property type="match status" value="1"/>
</dbReference>
<feature type="transmembrane region" description="Helical" evidence="13">
    <location>
        <begin position="460"/>
        <end position="485"/>
    </location>
</feature>
<dbReference type="Gene3D" id="3.30.70.100">
    <property type="match status" value="1"/>
</dbReference>
<dbReference type="PRINTS" id="PR00943">
    <property type="entry name" value="CUATPASE"/>
</dbReference>
<keyword evidence="12 13" id="KW-0472">Membrane</keyword>
<evidence type="ECO:0000256" key="8">
    <source>
        <dbReference type="ARBA" id="ARBA00022842"/>
    </source>
</evidence>
<feature type="transmembrane region" description="Helical" evidence="13">
    <location>
        <begin position="786"/>
        <end position="811"/>
    </location>
</feature>
<dbReference type="GO" id="GO:0055070">
    <property type="term" value="P:copper ion homeostasis"/>
    <property type="evidence" value="ECO:0007669"/>
    <property type="project" value="TreeGrafter"/>
</dbReference>
<dbReference type="EMBL" id="CP011390">
    <property type="protein sequence ID" value="ANE53331.1"/>
    <property type="molecule type" value="Genomic_DNA"/>
</dbReference>
<feature type="transmembrane region" description="Helical" evidence="13">
    <location>
        <begin position="186"/>
        <end position="204"/>
    </location>
</feature>
<evidence type="ECO:0000256" key="5">
    <source>
        <dbReference type="ARBA" id="ARBA00022553"/>
    </source>
</evidence>
<evidence type="ECO:0000256" key="9">
    <source>
        <dbReference type="ARBA" id="ARBA00022967"/>
    </source>
</evidence>
<dbReference type="GO" id="GO:0005507">
    <property type="term" value="F:copper ion binding"/>
    <property type="evidence" value="ECO:0007669"/>
    <property type="project" value="TreeGrafter"/>
</dbReference>
<dbReference type="GO" id="GO:0005886">
    <property type="term" value="C:plasma membrane"/>
    <property type="evidence" value="ECO:0007669"/>
    <property type="project" value="UniProtKB-SubCell"/>
</dbReference>
<evidence type="ECO:0000256" key="4">
    <source>
        <dbReference type="ARBA" id="ARBA00022475"/>
    </source>
</evidence>
<evidence type="ECO:0000256" key="10">
    <source>
        <dbReference type="ARBA" id="ARBA00022989"/>
    </source>
</evidence>
<dbReference type="InterPro" id="IPR023299">
    <property type="entry name" value="ATPase_P-typ_cyto_dom_N"/>
</dbReference>
<evidence type="ECO:0000256" key="1">
    <source>
        <dbReference type="ARBA" id="ARBA00004651"/>
    </source>
</evidence>
<dbReference type="SUPFAM" id="SSF55008">
    <property type="entry name" value="HMA, heavy metal-associated domain"/>
    <property type="match status" value="1"/>
</dbReference>
<dbReference type="InterPro" id="IPR036163">
    <property type="entry name" value="HMA_dom_sf"/>
</dbReference>
<dbReference type="Proteomes" id="UP000077177">
    <property type="component" value="Chromosome"/>
</dbReference>
<dbReference type="PANTHER" id="PTHR43520:SF5">
    <property type="entry name" value="CATION-TRANSPORTING P-TYPE ATPASE-RELATED"/>
    <property type="match status" value="1"/>
</dbReference>
<dbReference type="PRINTS" id="PR00119">
    <property type="entry name" value="CATATPASE"/>
</dbReference>
<dbReference type="Gene3D" id="3.40.50.1000">
    <property type="entry name" value="HAD superfamily/HAD-like"/>
    <property type="match status" value="1"/>
</dbReference>
<keyword evidence="7" id="KW-0479">Metal-binding</keyword>
<evidence type="ECO:0000313" key="16">
    <source>
        <dbReference type="Proteomes" id="UP000077177"/>
    </source>
</evidence>
<dbReference type="CDD" id="cd00371">
    <property type="entry name" value="HMA"/>
    <property type="match status" value="1"/>
</dbReference>
<evidence type="ECO:0000256" key="2">
    <source>
        <dbReference type="ARBA" id="ARBA00006024"/>
    </source>
</evidence>
<dbReference type="PROSITE" id="PS00154">
    <property type="entry name" value="ATPASE_E1_E2"/>
    <property type="match status" value="1"/>
</dbReference>
<dbReference type="KEGG" id="fla:SY85_05210"/>
<evidence type="ECO:0000256" key="6">
    <source>
        <dbReference type="ARBA" id="ARBA00022692"/>
    </source>
</evidence>
<dbReference type="GO" id="GO:0005524">
    <property type="term" value="F:ATP binding"/>
    <property type="evidence" value="ECO:0007669"/>
    <property type="project" value="InterPro"/>
</dbReference>
<protein>
    <submittedName>
        <fullName evidence="15">ATPase</fullName>
    </submittedName>
</protein>
<dbReference type="InterPro" id="IPR018303">
    <property type="entry name" value="ATPase_P-typ_P_site"/>
</dbReference>
<dbReference type="PROSITE" id="PS50846">
    <property type="entry name" value="HMA_2"/>
    <property type="match status" value="1"/>
</dbReference>
<dbReference type="PANTHER" id="PTHR43520">
    <property type="entry name" value="ATP7, ISOFORM B"/>
    <property type="match status" value="1"/>
</dbReference>
<keyword evidence="4" id="KW-1003">Cell membrane</keyword>
<dbReference type="GO" id="GO:0043682">
    <property type="term" value="F:P-type divalent copper transporter activity"/>
    <property type="evidence" value="ECO:0007669"/>
    <property type="project" value="TreeGrafter"/>
</dbReference>
<dbReference type="GO" id="GO:0016887">
    <property type="term" value="F:ATP hydrolysis activity"/>
    <property type="evidence" value="ECO:0007669"/>
    <property type="project" value="InterPro"/>
</dbReference>
<feature type="domain" description="HMA" evidence="14">
    <location>
        <begin position="101"/>
        <end position="167"/>
    </location>
</feature>